<proteinExistence type="predicted"/>
<gene>
    <name evidence="1" type="ORF">A2Y62_05850</name>
</gene>
<reference evidence="1 2" key="1">
    <citation type="journal article" date="2016" name="Nat. Commun.">
        <title>Thousands of microbial genomes shed light on interconnected biogeochemical processes in an aquifer system.</title>
        <authorList>
            <person name="Anantharaman K."/>
            <person name="Brown C.T."/>
            <person name="Hug L.A."/>
            <person name="Sharon I."/>
            <person name="Castelle C.J."/>
            <person name="Probst A.J."/>
            <person name="Thomas B.C."/>
            <person name="Singh A."/>
            <person name="Wilkins M.J."/>
            <person name="Karaoz U."/>
            <person name="Brodie E.L."/>
            <person name="Williams K.H."/>
            <person name="Hubbard S.S."/>
            <person name="Banfield J.F."/>
        </authorList>
    </citation>
    <scope>NUCLEOTIDE SEQUENCE [LARGE SCALE GENOMIC DNA]</scope>
</reference>
<protein>
    <submittedName>
        <fullName evidence="1">Uncharacterized protein</fullName>
    </submittedName>
</protein>
<sequence>MKANAMEEFDNGEDFEVTFFSGMHRGSIDNGGRIFDIVDFMRRERRVNNIVSKVKECLIVVFLDGDIGMDRETGMAP</sequence>
<evidence type="ECO:0000313" key="2">
    <source>
        <dbReference type="Proteomes" id="UP000178943"/>
    </source>
</evidence>
<name>A0A1F5VD87_9BACT</name>
<accession>A0A1F5VD87</accession>
<comment type="caution">
    <text evidence="1">The sequence shown here is derived from an EMBL/GenBank/DDBJ whole genome shotgun (WGS) entry which is preliminary data.</text>
</comment>
<organism evidence="1 2">
    <name type="scientific">Candidatus Fischerbacteria bacterium RBG_13_37_8</name>
    <dbReference type="NCBI Taxonomy" id="1817863"/>
    <lineage>
        <taxon>Bacteria</taxon>
        <taxon>Candidatus Fischeribacteriota</taxon>
    </lineage>
</organism>
<dbReference type="EMBL" id="MFGW01000197">
    <property type="protein sequence ID" value="OGF61394.1"/>
    <property type="molecule type" value="Genomic_DNA"/>
</dbReference>
<dbReference type="AlphaFoldDB" id="A0A1F5VD87"/>
<dbReference type="STRING" id="1817863.A2Y62_05850"/>
<dbReference type="Proteomes" id="UP000178943">
    <property type="component" value="Unassembled WGS sequence"/>
</dbReference>
<evidence type="ECO:0000313" key="1">
    <source>
        <dbReference type="EMBL" id="OGF61394.1"/>
    </source>
</evidence>